<evidence type="ECO:0000256" key="3">
    <source>
        <dbReference type="ARBA" id="ARBA00022692"/>
    </source>
</evidence>
<protein>
    <recommendedName>
        <fullName evidence="13">Piezo non-specific cation channel R-Ras-binding domain-containing protein</fullName>
    </recommendedName>
</protein>
<comment type="subcellular location">
    <subcellularLocation>
        <location evidence="1">Membrane</location>
        <topology evidence="1">Multi-pass membrane protein</topology>
    </subcellularLocation>
</comment>
<gene>
    <name evidence="12" type="ORF">OMED0929_LOCUS3310</name>
</gene>
<evidence type="ECO:0000256" key="2">
    <source>
        <dbReference type="ARBA" id="ARBA00007821"/>
    </source>
</evidence>
<feature type="transmembrane region" description="Helical" evidence="7">
    <location>
        <begin position="337"/>
        <end position="366"/>
    </location>
</feature>
<feature type="transmembrane region" description="Helical" evidence="7">
    <location>
        <begin position="265"/>
        <end position="284"/>
    </location>
</feature>
<feature type="domain" description="Piezo non-specific cation channel cap" evidence="9">
    <location>
        <begin position="2171"/>
        <end position="2434"/>
    </location>
</feature>
<feature type="compositionally biased region" description="Basic and acidic residues" evidence="6">
    <location>
        <begin position="1449"/>
        <end position="1469"/>
    </location>
</feature>
<evidence type="ECO:0000259" key="9">
    <source>
        <dbReference type="Pfam" id="PF12166"/>
    </source>
</evidence>
<feature type="transmembrane region" description="Helical" evidence="7">
    <location>
        <begin position="637"/>
        <end position="657"/>
    </location>
</feature>
<feature type="transmembrane region" description="Helical" evidence="7">
    <location>
        <begin position="1044"/>
        <end position="1072"/>
    </location>
</feature>
<evidence type="ECO:0000313" key="12">
    <source>
        <dbReference type="EMBL" id="CAD8581386.1"/>
    </source>
</evidence>
<feature type="transmembrane region" description="Helical" evidence="7">
    <location>
        <begin position="1154"/>
        <end position="1174"/>
    </location>
</feature>
<feature type="transmembrane region" description="Helical" evidence="7">
    <location>
        <begin position="1084"/>
        <end position="1103"/>
    </location>
</feature>
<dbReference type="InterPro" id="IPR031334">
    <property type="entry name" value="Piezo_cap_dom"/>
</dbReference>
<feature type="transmembrane region" description="Helical" evidence="7">
    <location>
        <begin position="1019"/>
        <end position="1038"/>
    </location>
</feature>
<feature type="transmembrane region" description="Helical" evidence="7">
    <location>
        <begin position="763"/>
        <end position="784"/>
    </location>
</feature>
<feature type="transmembrane region" description="Helical" evidence="7">
    <location>
        <begin position="543"/>
        <end position="563"/>
    </location>
</feature>
<accession>A0A7S0PNS1</accession>
<feature type="region of interest" description="Disordered" evidence="6">
    <location>
        <begin position="1445"/>
        <end position="1479"/>
    </location>
</feature>
<keyword evidence="3 7" id="KW-0812">Transmembrane</keyword>
<feature type="transmembrane region" description="Helical" evidence="7">
    <location>
        <begin position="1607"/>
        <end position="1630"/>
    </location>
</feature>
<dbReference type="Pfam" id="PF12166">
    <property type="entry name" value="Piezo_cap"/>
    <property type="match status" value="1"/>
</dbReference>
<name>A0A7S0PNS1_9CHLO</name>
<feature type="domain" description="Piezo transmembrane helical unit" evidence="10">
    <location>
        <begin position="1563"/>
        <end position="1622"/>
    </location>
</feature>
<dbReference type="InterPro" id="IPR027272">
    <property type="entry name" value="Piezo"/>
</dbReference>
<keyword evidence="8" id="KW-0732">Signal</keyword>
<evidence type="ECO:0000256" key="4">
    <source>
        <dbReference type="ARBA" id="ARBA00022989"/>
    </source>
</evidence>
<dbReference type="InterPro" id="IPR056768">
    <property type="entry name" value="THU_Piezo"/>
</dbReference>
<evidence type="ECO:0000259" key="10">
    <source>
        <dbReference type="Pfam" id="PF23188"/>
    </source>
</evidence>
<organism evidence="12">
    <name type="scientific">Ostreococcus mediterraneus</name>
    <dbReference type="NCBI Taxonomy" id="1486918"/>
    <lineage>
        <taxon>Eukaryota</taxon>
        <taxon>Viridiplantae</taxon>
        <taxon>Chlorophyta</taxon>
        <taxon>Mamiellophyceae</taxon>
        <taxon>Mamiellales</taxon>
        <taxon>Bathycoccaceae</taxon>
        <taxon>Ostreococcus</taxon>
    </lineage>
</organism>
<feature type="compositionally biased region" description="Basic and acidic residues" evidence="6">
    <location>
        <begin position="1496"/>
        <end position="1506"/>
    </location>
</feature>
<dbReference type="GO" id="GO:0016020">
    <property type="term" value="C:membrane"/>
    <property type="evidence" value="ECO:0007669"/>
    <property type="project" value="UniProtKB-SubCell"/>
</dbReference>
<evidence type="ECO:0008006" key="13">
    <source>
        <dbReference type="Google" id="ProtNLM"/>
    </source>
</evidence>
<dbReference type="Pfam" id="PF23188">
    <property type="entry name" value="THU_Piezo1"/>
    <property type="match status" value="1"/>
</dbReference>
<dbReference type="GO" id="GO:0005261">
    <property type="term" value="F:monoatomic cation channel activity"/>
    <property type="evidence" value="ECO:0007669"/>
    <property type="project" value="TreeGrafter"/>
</dbReference>
<evidence type="ECO:0000259" key="11">
    <source>
        <dbReference type="Pfam" id="PF24874"/>
    </source>
</evidence>
<feature type="transmembrane region" description="Helical" evidence="7">
    <location>
        <begin position="1261"/>
        <end position="1289"/>
    </location>
</feature>
<feature type="domain" description="Piezo THU9 and anchor" evidence="11">
    <location>
        <begin position="1878"/>
        <end position="2112"/>
    </location>
</feature>
<feature type="transmembrane region" description="Helical" evidence="7">
    <location>
        <begin position="1975"/>
        <end position="1994"/>
    </location>
</feature>
<evidence type="ECO:0000256" key="7">
    <source>
        <dbReference type="SAM" id="Phobius"/>
    </source>
</evidence>
<evidence type="ECO:0000256" key="5">
    <source>
        <dbReference type="ARBA" id="ARBA00023136"/>
    </source>
</evidence>
<feature type="transmembrane region" description="Helical" evidence="7">
    <location>
        <begin position="707"/>
        <end position="725"/>
    </location>
</feature>
<feature type="transmembrane region" description="Helical" evidence="7">
    <location>
        <begin position="434"/>
        <end position="452"/>
    </location>
</feature>
<reference evidence="12" key="1">
    <citation type="submission" date="2021-01" db="EMBL/GenBank/DDBJ databases">
        <authorList>
            <person name="Corre E."/>
            <person name="Pelletier E."/>
            <person name="Niang G."/>
            <person name="Scheremetjew M."/>
            <person name="Finn R."/>
            <person name="Kale V."/>
            <person name="Holt S."/>
            <person name="Cochrane G."/>
            <person name="Meng A."/>
            <person name="Brown T."/>
            <person name="Cohen L."/>
        </authorList>
    </citation>
    <scope>NUCLEOTIDE SEQUENCE</scope>
    <source>
        <strain evidence="12">Clade-D-RCC2572</strain>
    </source>
</reference>
<feature type="transmembrane region" description="Helical" evidence="7">
    <location>
        <begin position="378"/>
        <end position="398"/>
    </location>
</feature>
<evidence type="ECO:0000256" key="6">
    <source>
        <dbReference type="SAM" id="MobiDB-lite"/>
    </source>
</evidence>
<comment type="similarity">
    <text evidence="2">Belongs to the PIEZO (TC 1.A.75) family.</text>
</comment>
<feature type="transmembrane region" description="Helical" evidence="7">
    <location>
        <begin position="2015"/>
        <end position="2033"/>
    </location>
</feature>
<feature type="transmembrane region" description="Helical" evidence="7">
    <location>
        <begin position="1880"/>
        <end position="1901"/>
    </location>
</feature>
<dbReference type="EMBL" id="HBEW01003951">
    <property type="protein sequence ID" value="CAD8581386.1"/>
    <property type="molecule type" value="Transcribed_RNA"/>
</dbReference>
<dbReference type="GO" id="GO:0050982">
    <property type="term" value="P:detection of mechanical stimulus"/>
    <property type="evidence" value="ECO:0007669"/>
    <property type="project" value="TreeGrafter"/>
</dbReference>
<dbReference type="GO" id="GO:0071260">
    <property type="term" value="P:cellular response to mechanical stimulus"/>
    <property type="evidence" value="ECO:0007669"/>
    <property type="project" value="TreeGrafter"/>
</dbReference>
<dbReference type="PANTHER" id="PTHR13167:SF25">
    <property type="entry name" value="PIEZO-TYPE MECHANOSENSITIVE ION CHANNEL COMPONENT"/>
    <property type="match status" value="1"/>
</dbReference>
<feature type="transmembrane region" description="Helical" evidence="7">
    <location>
        <begin position="511"/>
        <end position="536"/>
    </location>
</feature>
<feature type="region of interest" description="Disordered" evidence="6">
    <location>
        <begin position="972"/>
        <end position="1005"/>
    </location>
</feature>
<feature type="chain" id="PRO_5030707709" description="Piezo non-specific cation channel R-Ras-binding domain-containing protein" evidence="8">
    <location>
        <begin position="23"/>
        <end position="2448"/>
    </location>
</feature>
<evidence type="ECO:0000256" key="8">
    <source>
        <dbReference type="SAM" id="SignalP"/>
    </source>
</evidence>
<feature type="transmembrane region" description="Helical" evidence="7">
    <location>
        <begin position="1951"/>
        <end position="1969"/>
    </location>
</feature>
<dbReference type="PANTHER" id="PTHR13167">
    <property type="entry name" value="PIEZO-TYPE MECHANOSENSITIVE ION CHANNEL COMPONENT"/>
    <property type="match status" value="1"/>
</dbReference>
<evidence type="ECO:0000256" key="1">
    <source>
        <dbReference type="ARBA" id="ARBA00004141"/>
    </source>
</evidence>
<keyword evidence="5 7" id="KW-0472">Membrane</keyword>
<feature type="transmembrane region" description="Helical" evidence="7">
    <location>
        <begin position="1921"/>
        <end position="1942"/>
    </location>
</feature>
<feature type="transmembrane region" description="Helical" evidence="7">
    <location>
        <begin position="208"/>
        <end position="233"/>
    </location>
</feature>
<feature type="transmembrane region" description="Helical" evidence="7">
    <location>
        <begin position="597"/>
        <end position="616"/>
    </location>
</feature>
<sequence>MANDLLGMASSAMLLFAVCIHAAEQRPSILSFGFLIAFAIERVYGGGYSGNTLSRMHRDVWWGVLGLCMFVLLGNCVTQSAYVGFGNTWPHNDWQASTLRYLGFGRLDGITDYVLFFVPYFGIAITAAMKLYAHRASTGELGGAAVSDADAMYSATIVLRLTVASAAFAAVTVPSLPSLVYLLFVVAFCISELYRSQSGRLHKASEKLLNLPSSATMGCLCYTAIHFVAIYMYQLPELQKAARVSSAQFLGLYSMDKSEGPLSRLLRLGQILAVGGVFMGLCAVESHSNRRVSSVRGEENDDLRQPLIEGETSDFIAQNEEIKVTIVARLLARFGGILVGFSMLIASLFVVNIVAYPMLLLGLFLIVRPVKHAAFASIYGPLIFTYLTVWCVCEYVLLCIPPAMMSSMNDKLLLLLEIFGAIPAHNGEQSGINACYMGTLVASLCFVGWLTTHAKNTPTDEVLEGNIQDGDIVEFFPLDDLELDHNTSYSTQNSMWDRPLVQLISHLLVPFALWIVALSKADLLHAALLVAFLFNIIKPGDRIILHLTGQILSGSIAVLYLWAMNEHLNVFDVDRPEWESTLRVLGLEHSSSIHTSGPLACILMVICIVLYLQKVLDALAPEQDVDAVMDGDGKLNALVALGKAIVLEVSLVCVKIVKRFGSYLVISVGLMTIETSQCSLINLALLMLLGVTLLVKRHSDDDRSSRRWRAILTFSLLNLAARYAFGAFPLDEIFLFTDDFKHFLQDTVGLAQNVPPNQLMTELLGPSILLVVTYFYQIGLVTNIELPAARRSLPLAVTELGFFPLVKRFIILHANKAVALTAILFSIERRDVLGLLMLSALIAATLSLKTTEGPAEMVGTVALISAIIDYAYKIEWMQSRDSWSILTFIGAHKWPVPTANFWPDNEPMLRYPILVICAVELSKVTRFWLSKLPPALKSGCSPEPCHLFWPQRDTRAILMKRKANLVEQDIEMDEDQGDSASESSGYDSDPQIQDEHEASSDGARRELTRRVKEKAQTNFGQISMLFSIAPELLEGLLANLMPGALYVAFAIVGIAATNILSLVYLGLTWSLLNTRIAKSPRDRLMLWRFTTGICALVVLWQYVVSIDIVRASIDGGSPSSPSMRSLLADVDPKAHLDSETRQWLAVIPCSKQMILGYFIAFFISACQLRMDAILASLEERARMTVDAAQADTTSLDDEAVIELIMGMIPRQTPTQIALLPARTEEASYFDIIFAPLTWDASSMWTVLEWLRYFYLRYSVEWALLLVIIFGTCSRDLLHIGYLMLSFYFLRSRDSLVQDEGISFKILQFYNMCIIGAVLLYQAPLEGLLGDWYVSLDDDYCSVLHAIGFYKLHTVLGWGPGQLTADLTIFAILHTLKNIVSHPMYEQVLVMRRKSHDLEQACNDVLTHAWIRNTLARCLSALGEQDERHKRVEKVRNEITQLSQEVLALESRRDEPRRTNGDRKPQGETLRRRRPGTSDADLFMDENEDFVVHDENATYEDTGKGEEVSEQEDHEQRKHSRVVESEEESLSTLLQTWLMDQSSTIGLLFGAILKAWPWLTAPRHSMCYFFMILAFAIDFTGVTAVFPASIIAYALIAYPKASIGFWRAILFYTEVLLIGTYTLAIPCSLACTGWSVCSLESALFGVPESNVAFIPSMVGTFLAYIAILMHYNAQEDAIRESERMENQREDLDGDILFTRPSNFTMLSRFRQLRFPELDDKFDWSQDARASPLHVQVQSTAVEEIEMFFQRMLTPEAEYGPSFVALSILSDKTDVPDWDLFTSDINQALVAHQMRVDGDNSTSFYTLEFVRADPKGVLENPGHRSAVFRVVSPVSIFCPGEEAGKALKMLQLRQAAGNSNEGAPQLPDMTSVRAFNQEGQDFYTASLCFDILSTFFVAVFYQSSVDSDPEALVETYYQGLFKIDYVFTVFICLVLIVIDGVIYMKKAKTAKVFYHYLTFAGFMGYLLMIFHKPATTHHAYIQMFFLLKSISFTLGARQIRSGYPKEVMINSVIFQRSDILSFGAFMAYFSIPFMYELRVLLEYACTDSALDLYDWLKVENISRDLFRINVRNNTYRKLHPFGAPQPWWKKVFLEGGGLFLIIFSLLVGPFFVFSTSNPQVDINPVYDVRFNMSLVGAEHMFTYPIFDGGLRKTIETVSWTALHTDAPRPLINKPGQVQEVCLAQDSDSLWTLPPPSVAAMKKSLANGATLNTGWTFKRYLPVDNPVLYSKAVTYTFNEEEAAALLRVLDGEQQNVFLENIYPRVWHLHGKGHPVPRYASDQSISCSVSLNNFNSTSPWWSVDCGTYVQRGRSVVDKRGELDWFKPCSNFENGPEIVLISSEVPTGVFATFSQFVGGLTGVYVVYILTLASIVRGFTNNLVVNIPHVDLPSTHRLISLCSDIYRARQVGDFILEERLYWLLIRIYRSPSVLFEFTRTVDGSALPERPKFRS</sequence>
<keyword evidence="4 7" id="KW-1133">Transmembrane helix</keyword>
<feature type="region of interest" description="Disordered" evidence="6">
    <location>
        <begin position="1496"/>
        <end position="1521"/>
    </location>
</feature>
<feature type="transmembrane region" description="Helical" evidence="7">
    <location>
        <begin position="32"/>
        <end position="48"/>
    </location>
</feature>
<feature type="signal peptide" evidence="8">
    <location>
        <begin position="1"/>
        <end position="22"/>
    </location>
</feature>
<feature type="transmembrane region" description="Helical" evidence="7">
    <location>
        <begin position="2089"/>
        <end position="2111"/>
    </location>
</feature>
<proteinExistence type="inferred from homology"/>
<feature type="transmembrane region" description="Helical" evidence="7">
    <location>
        <begin position="1567"/>
        <end position="1595"/>
    </location>
</feature>
<feature type="compositionally biased region" description="Basic and acidic residues" evidence="6">
    <location>
        <begin position="993"/>
        <end position="1005"/>
    </location>
</feature>
<dbReference type="Pfam" id="PF24874">
    <property type="entry name" value="Piezo_THU9_anchor"/>
    <property type="match status" value="1"/>
</dbReference>
<feature type="transmembrane region" description="Helical" evidence="7">
    <location>
        <begin position="60"/>
        <end position="82"/>
    </location>
</feature>
<feature type="transmembrane region" description="Helical" evidence="7">
    <location>
        <begin position="1650"/>
        <end position="1670"/>
    </location>
</feature>
<feature type="transmembrane region" description="Helical" evidence="7">
    <location>
        <begin position="663"/>
        <end position="695"/>
    </location>
</feature>
<feature type="transmembrane region" description="Helical" evidence="7">
    <location>
        <begin position="113"/>
        <end position="133"/>
    </location>
</feature>
<dbReference type="InterPro" id="IPR056770">
    <property type="entry name" value="Piezo_THU9_anchor"/>
</dbReference>
<dbReference type="GO" id="GO:0008381">
    <property type="term" value="F:mechanosensitive monoatomic ion channel activity"/>
    <property type="evidence" value="ECO:0007669"/>
    <property type="project" value="InterPro"/>
</dbReference>
<dbReference type="GO" id="GO:0042391">
    <property type="term" value="P:regulation of membrane potential"/>
    <property type="evidence" value="ECO:0007669"/>
    <property type="project" value="TreeGrafter"/>
</dbReference>